<keyword evidence="3" id="KW-1185">Reference proteome</keyword>
<evidence type="ECO:0000313" key="3">
    <source>
        <dbReference type="Proteomes" id="UP000602510"/>
    </source>
</evidence>
<name>A0A833TKP0_PHYIN</name>
<proteinExistence type="predicted"/>
<gene>
    <name evidence="2" type="ORF">GN244_ATG02002</name>
</gene>
<dbReference type="AlphaFoldDB" id="A0A833TKP0"/>
<evidence type="ECO:0000313" key="2">
    <source>
        <dbReference type="EMBL" id="KAF4045554.1"/>
    </source>
</evidence>
<protein>
    <submittedName>
        <fullName evidence="2">Uncharacterized protein</fullName>
    </submittedName>
</protein>
<accession>A0A833TKP0</accession>
<sequence>MPAKAALASIAPSPFKGETFPQYVLYRSTRGSKTPCIAAATDTQVSTRIPQTATTCLTVSTLKQDPPPLRARRPSPSQRPSLSEQLQTISQGAQAITAQLAATYKLPNAPTLTASSSTTQTSSVSRDKAFQATTISLNVGKLACRFPCPVTFSSDRCTYLFQHPFEAKEVLMIMYYRDMLHASVNTTGKSFRFRLSRVLEQFGDDYNPINAQHWLRIVLATPSEAHKVKQFLSRLDVIASKRSSSCTAHQ</sequence>
<evidence type="ECO:0000256" key="1">
    <source>
        <dbReference type="SAM" id="MobiDB-lite"/>
    </source>
</evidence>
<dbReference type="Proteomes" id="UP000602510">
    <property type="component" value="Unassembled WGS sequence"/>
</dbReference>
<dbReference type="EMBL" id="WSZM01000043">
    <property type="protein sequence ID" value="KAF4045554.1"/>
    <property type="molecule type" value="Genomic_DNA"/>
</dbReference>
<feature type="region of interest" description="Disordered" evidence="1">
    <location>
        <begin position="61"/>
        <end position="81"/>
    </location>
</feature>
<comment type="caution">
    <text evidence="2">The sequence shown here is derived from an EMBL/GenBank/DDBJ whole genome shotgun (WGS) entry which is preliminary data.</text>
</comment>
<organism evidence="2 3">
    <name type="scientific">Phytophthora infestans</name>
    <name type="common">Potato late blight agent</name>
    <name type="synonym">Botrytis infestans</name>
    <dbReference type="NCBI Taxonomy" id="4787"/>
    <lineage>
        <taxon>Eukaryota</taxon>
        <taxon>Sar</taxon>
        <taxon>Stramenopiles</taxon>
        <taxon>Oomycota</taxon>
        <taxon>Peronosporomycetes</taxon>
        <taxon>Peronosporales</taxon>
        <taxon>Peronosporaceae</taxon>
        <taxon>Phytophthora</taxon>
    </lineage>
</organism>
<reference evidence="2" key="1">
    <citation type="submission" date="2020-04" db="EMBL/GenBank/DDBJ databases">
        <title>Hybrid Assembly of Korean Phytophthora infestans isolates.</title>
        <authorList>
            <person name="Prokchorchik M."/>
            <person name="Lee Y."/>
            <person name="Seo J."/>
            <person name="Cho J.-H."/>
            <person name="Park Y.-E."/>
            <person name="Jang D.-C."/>
            <person name="Im J.-S."/>
            <person name="Choi J.-G."/>
            <person name="Park H.-J."/>
            <person name="Lee G.-B."/>
            <person name="Lee Y.-G."/>
            <person name="Hong S.-Y."/>
            <person name="Cho K."/>
            <person name="Sohn K.H."/>
        </authorList>
    </citation>
    <scope>NUCLEOTIDE SEQUENCE</scope>
    <source>
        <strain evidence="2">KR_1_A1</strain>
    </source>
</reference>